<feature type="compositionally biased region" description="Basic and acidic residues" evidence="1">
    <location>
        <begin position="785"/>
        <end position="795"/>
    </location>
</feature>
<feature type="region of interest" description="Disordered" evidence="1">
    <location>
        <begin position="286"/>
        <end position="312"/>
    </location>
</feature>
<dbReference type="InterPro" id="IPR020422">
    <property type="entry name" value="TYR_PHOSPHATASE_DUAL_dom"/>
</dbReference>
<accession>A0A8C4WW78</accession>
<dbReference type="PROSITE" id="PS50054">
    <property type="entry name" value="TYR_PHOSPHATASE_DUAL"/>
    <property type="match status" value="1"/>
</dbReference>
<dbReference type="GO" id="GO:0008138">
    <property type="term" value="F:protein tyrosine/serine/threonine phosphatase activity"/>
    <property type="evidence" value="ECO:0007669"/>
    <property type="project" value="InterPro"/>
</dbReference>
<feature type="compositionally biased region" description="Low complexity" evidence="1">
    <location>
        <begin position="579"/>
        <end position="594"/>
    </location>
</feature>
<evidence type="ECO:0000259" key="2">
    <source>
        <dbReference type="PROSITE" id="PS50054"/>
    </source>
</evidence>
<dbReference type="PANTHER" id="PTHR45682">
    <property type="entry name" value="AGAP008228-PA"/>
    <property type="match status" value="1"/>
</dbReference>
<dbReference type="Gene3D" id="3.90.190.10">
    <property type="entry name" value="Protein tyrosine phosphatase superfamily"/>
    <property type="match status" value="1"/>
</dbReference>
<dbReference type="GO" id="GO:0033549">
    <property type="term" value="F:MAP kinase phosphatase activity"/>
    <property type="evidence" value="ECO:0007669"/>
    <property type="project" value="TreeGrafter"/>
</dbReference>
<evidence type="ECO:0000313" key="4">
    <source>
        <dbReference type="Proteomes" id="UP000694388"/>
    </source>
</evidence>
<organism evidence="3 4">
    <name type="scientific">Eptatretus burgeri</name>
    <name type="common">Inshore hagfish</name>
    <dbReference type="NCBI Taxonomy" id="7764"/>
    <lineage>
        <taxon>Eukaryota</taxon>
        <taxon>Metazoa</taxon>
        <taxon>Chordata</taxon>
        <taxon>Craniata</taxon>
        <taxon>Vertebrata</taxon>
        <taxon>Cyclostomata</taxon>
        <taxon>Myxini</taxon>
        <taxon>Myxiniformes</taxon>
        <taxon>Myxinidae</taxon>
        <taxon>Eptatretinae</taxon>
        <taxon>Eptatretus</taxon>
    </lineage>
</organism>
<evidence type="ECO:0000313" key="3">
    <source>
        <dbReference type="Ensembl" id="ENSEBUP00000015281.1"/>
    </source>
</evidence>
<dbReference type="SUPFAM" id="SSF52799">
    <property type="entry name" value="(Phosphotyrosine protein) phosphatases II"/>
    <property type="match status" value="1"/>
</dbReference>
<dbReference type="PANTHER" id="PTHR45682:SF4">
    <property type="entry name" value="SERINE_THREONINE_TYROSINE-INTERACTING-LIKE PROTEIN 2"/>
    <property type="match status" value="1"/>
</dbReference>
<feature type="region of interest" description="Disordered" evidence="1">
    <location>
        <begin position="336"/>
        <end position="412"/>
    </location>
</feature>
<feature type="compositionally biased region" description="Polar residues" evidence="1">
    <location>
        <begin position="475"/>
        <end position="485"/>
    </location>
</feature>
<feature type="compositionally biased region" description="Basic and acidic residues" evidence="1">
    <location>
        <begin position="286"/>
        <end position="297"/>
    </location>
</feature>
<dbReference type="InterPro" id="IPR020405">
    <property type="entry name" value="Atypical_DUSP_subfamA"/>
</dbReference>
<dbReference type="Proteomes" id="UP000694388">
    <property type="component" value="Unplaced"/>
</dbReference>
<dbReference type="PRINTS" id="PR01908">
    <property type="entry name" value="ADSPHPHTASE"/>
</dbReference>
<reference evidence="3" key="1">
    <citation type="submission" date="2025-08" db="UniProtKB">
        <authorList>
            <consortium name="Ensembl"/>
        </authorList>
    </citation>
    <scope>IDENTIFICATION</scope>
</reference>
<dbReference type="AlphaFoldDB" id="A0A8C4WW78"/>
<reference evidence="3" key="2">
    <citation type="submission" date="2025-09" db="UniProtKB">
        <authorList>
            <consortium name="Ensembl"/>
        </authorList>
    </citation>
    <scope>IDENTIFICATION</scope>
</reference>
<dbReference type="Ensembl" id="ENSEBUT00000015857.1">
    <property type="protein sequence ID" value="ENSEBUP00000015281.1"/>
    <property type="gene ID" value="ENSEBUG00000009631.1"/>
</dbReference>
<dbReference type="InterPro" id="IPR029021">
    <property type="entry name" value="Prot-tyrosine_phosphatase-like"/>
</dbReference>
<feature type="region of interest" description="Disordered" evidence="1">
    <location>
        <begin position="757"/>
        <end position="795"/>
    </location>
</feature>
<feature type="domain" description="Tyrosine-protein phosphatase" evidence="2">
    <location>
        <begin position="83"/>
        <end position="231"/>
    </location>
</feature>
<dbReference type="GO" id="GO:0043409">
    <property type="term" value="P:negative regulation of MAPK cascade"/>
    <property type="evidence" value="ECO:0007669"/>
    <property type="project" value="TreeGrafter"/>
</dbReference>
<proteinExistence type="predicted"/>
<protein>
    <recommendedName>
        <fullName evidence="2">Tyrosine-protein phosphatase domain-containing protein</fullName>
    </recommendedName>
</protein>
<dbReference type="PRINTS" id="PR01909">
    <property type="entry name" value="ADSPHPHTASEA"/>
</dbReference>
<dbReference type="GO" id="GO:0005737">
    <property type="term" value="C:cytoplasm"/>
    <property type="evidence" value="ECO:0007669"/>
    <property type="project" value="TreeGrafter"/>
</dbReference>
<feature type="compositionally biased region" description="Basic and acidic residues" evidence="1">
    <location>
        <begin position="464"/>
        <end position="474"/>
    </location>
</feature>
<dbReference type="GeneTree" id="ENSGT00940000159723"/>
<feature type="compositionally biased region" description="Polar residues" evidence="1">
    <location>
        <begin position="595"/>
        <end position="614"/>
    </location>
</feature>
<evidence type="ECO:0000256" key="1">
    <source>
        <dbReference type="SAM" id="MobiDB-lite"/>
    </source>
</evidence>
<dbReference type="Pfam" id="PF00782">
    <property type="entry name" value="DSPc"/>
    <property type="match status" value="1"/>
</dbReference>
<dbReference type="SMART" id="SM00195">
    <property type="entry name" value="DSPc"/>
    <property type="match status" value="1"/>
</dbReference>
<sequence length="795" mass="89523">PPTSQLSSVDAHQIGFTNVFHLGKRKPQLHLVQHPLESPEELMVEDLYQHACTLGASSAKFGTPSVLALQRALHLGCRKMPHNSTDEVWPQVYISDKSVVMNRGRMKRFGITHVVNTAHETGIFLDEAYFETSGFRYLGIPADDFVNYDLKPHFHPVAEFIDEALLTNKGTVLIASIMGESRPAALVAAYLMIYHRLPLLDALLTINKHRPIAPNDGFLKQLRELNDTLLEEWQEMTETNGHGTEEYNNQEAIMLTNGSMTLSNDEDHQNLKCANFVNGKRQPLEEKVGMNEGTGRRSDKRKNGSCQTNLAEEDAIRSKRELKEIVLAWREQIPEVGESDNDSSLSWKSAVDPDGDPQACKQSYNGGDNHTDSWIAENSYDDNDGTNNDNNSMFDYDDDAASNSTAPSFYDGPRHDTGLTVLQRWRLKRRELERKNIAFEKDFPPLRRSSNFSSANSECKECGSELKTESEVGSKTKSGAESQCNSSIRPNLEAYQQWKLKHALCTGLDATDEVLAMSVALSERKWRQRKVARETLSEELVRKCHEANANQEEESVHFEQDCHSMSYGGKESIDWDNKSTSSSSSVRPRFGTSSTRVASRTMTPHRSESTSQTTGRERMSTTDIKMKESNVSRQWDRHTKLRMDQVREEVREPLTNSLDARLSGLFSGEVDLTKIGRRAREKQNDVSGVMTNYAEQRVRLQNHVKHRVRSNTMVQGNKQDHAKDGDGDQNIPGCQNTAELLKFVQGLSFQAKGIQRELVGKGRKQKTRNGEGEASKNVAAMAEGIQEKDIPEDRD</sequence>
<dbReference type="InterPro" id="IPR000340">
    <property type="entry name" value="Dual-sp_phosphatase_cat-dom"/>
</dbReference>
<feature type="region of interest" description="Disordered" evidence="1">
    <location>
        <begin position="569"/>
        <end position="620"/>
    </location>
</feature>
<feature type="region of interest" description="Disordered" evidence="1">
    <location>
        <begin position="713"/>
        <end position="733"/>
    </location>
</feature>
<feature type="region of interest" description="Disordered" evidence="1">
    <location>
        <begin position="464"/>
        <end position="485"/>
    </location>
</feature>
<name>A0A8C4WW78_EPTBU</name>
<keyword evidence="4" id="KW-1185">Reference proteome</keyword>